<evidence type="ECO:0000313" key="2">
    <source>
        <dbReference type="EMBL" id="OYX56875.1"/>
    </source>
</evidence>
<comment type="caution">
    <text evidence="2">The sequence shown here is derived from an EMBL/GenBank/DDBJ whole genome shotgun (WGS) entry which is preliminary data.</text>
</comment>
<sequence length="142" mass="14699">MRRRDLFALGTLALAGTAASAASASEAPASSGAVTSNIAGVGLPIIAGGRIRNYVFVTISLTLGGGFTAEQMRAKEPYFRDALVRAAHRTPFVLADDWTQVDAPALCAAMMRIAPSISGAGSIASVQVALQTPRRRTGVRPT</sequence>
<dbReference type="Proteomes" id="UP000216147">
    <property type="component" value="Unassembled WGS sequence"/>
</dbReference>
<evidence type="ECO:0000313" key="3">
    <source>
        <dbReference type="Proteomes" id="UP000216147"/>
    </source>
</evidence>
<accession>A0A258HIP1</accession>
<organism evidence="2 3">
    <name type="scientific">Brevundimonas subvibrioides</name>
    <dbReference type="NCBI Taxonomy" id="74313"/>
    <lineage>
        <taxon>Bacteria</taxon>
        <taxon>Pseudomonadati</taxon>
        <taxon>Pseudomonadota</taxon>
        <taxon>Alphaproteobacteria</taxon>
        <taxon>Caulobacterales</taxon>
        <taxon>Caulobacteraceae</taxon>
        <taxon>Brevundimonas</taxon>
    </lineage>
</organism>
<gene>
    <name evidence="2" type="ORF">B7Y86_08965</name>
</gene>
<name>A0A258HIP1_9CAUL</name>
<proteinExistence type="predicted"/>
<dbReference type="EMBL" id="NCEQ01000007">
    <property type="protein sequence ID" value="OYX56875.1"/>
    <property type="molecule type" value="Genomic_DNA"/>
</dbReference>
<evidence type="ECO:0000256" key="1">
    <source>
        <dbReference type="SAM" id="SignalP"/>
    </source>
</evidence>
<protein>
    <recommendedName>
        <fullName evidence="4">Tat pathway signal sequence domain protein</fullName>
    </recommendedName>
</protein>
<evidence type="ECO:0008006" key="4">
    <source>
        <dbReference type="Google" id="ProtNLM"/>
    </source>
</evidence>
<dbReference type="AlphaFoldDB" id="A0A258HIP1"/>
<feature type="chain" id="PRO_5012084764" description="Tat pathway signal sequence domain protein" evidence="1">
    <location>
        <begin position="25"/>
        <end position="142"/>
    </location>
</feature>
<feature type="signal peptide" evidence="1">
    <location>
        <begin position="1"/>
        <end position="24"/>
    </location>
</feature>
<reference evidence="2 3" key="1">
    <citation type="submission" date="2017-03" db="EMBL/GenBank/DDBJ databases">
        <title>Lifting the veil on microbial sulfur biogeochemistry in mining wastewaters.</title>
        <authorList>
            <person name="Kantor R.S."/>
            <person name="Colenbrander Nelson T."/>
            <person name="Marshall S."/>
            <person name="Bennett D."/>
            <person name="Apte S."/>
            <person name="Camacho D."/>
            <person name="Thomas B.C."/>
            <person name="Warren L.A."/>
            <person name="Banfield J.F."/>
        </authorList>
    </citation>
    <scope>NUCLEOTIDE SEQUENCE [LARGE SCALE GENOMIC DNA]</scope>
    <source>
        <strain evidence="2">32-68-21</strain>
    </source>
</reference>
<keyword evidence="1" id="KW-0732">Signal</keyword>